<dbReference type="EMBL" id="JAACXV010013754">
    <property type="protein sequence ID" value="KAF7272503.1"/>
    <property type="molecule type" value="Genomic_DNA"/>
</dbReference>
<dbReference type="GO" id="GO:0004222">
    <property type="term" value="F:metalloendopeptidase activity"/>
    <property type="evidence" value="ECO:0007669"/>
    <property type="project" value="TreeGrafter"/>
</dbReference>
<keyword evidence="2" id="KW-0812">Transmembrane</keyword>
<evidence type="ECO:0000313" key="5">
    <source>
        <dbReference type="Proteomes" id="UP000625711"/>
    </source>
</evidence>
<feature type="compositionally biased region" description="Polar residues" evidence="1">
    <location>
        <begin position="617"/>
        <end position="626"/>
    </location>
</feature>
<dbReference type="Pfam" id="PF21299">
    <property type="entry name" value="ADAM10_Cys-rich"/>
    <property type="match status" value="1"/>
</dbReference>
<evidence type="ECO:0000256" key="1">
    <source>
        <dbReference type="SAM" id="MobiDB-lite"/>
    </source>
</evidence>
<dbReference type="GO" id="GO:0007219">
    <property type="term" value="P:Notch signaling pathway"/>
    <property type="evidence" value="ECO:0007669"/>
    <property type="project" value="TreeGrafter"/>
</dbReference>
<keyword evidence="2" id="KW-0472">Membrane</keyword>
<sequence length="761" mass="86586">MDKKKFRVLIKYCFLKGKNTVKAKTWLDVDFSDTAQGKSTIKDLYAKFRRGEMSTQEDDDTATVHGIITKDGLFDGTIITKSDEFHIEPISRYFNESTTREPTFHSIVYRISDVKDPRNGHHCASQRFYEQNYLENGLHHPHFREKRWLLQGMAKQPYHDDLVFLNRSKRPFMTSFDINHQQIDEELETGNRTHVDASALVFKNVYKRASTDPKKTTCMLYLQADHQFFQKYGTEEACIEVMTRHVQRGPCCTFDCQVKFGDKCRDDNGCRDESFCNGREAQCPPSVNKPNKTICNTEFVCFMGECTGSICLAYGLESCQCIPKKGDLKTKACELCCKLPGDNQPCISSFEWNDMPYDVPDMYSKPGTPCNDYSGYCDVFQMCREVDPSGPLATLRKLLLSEESIASFKKWIIQYWYVVGVILSGIIALLVLCTKYLGKRPNLKLKSITIMHKQTTEAVRLPDNQDGVIIHQGVRTKVPLKKRVRDGKIKKKPRKSGGKINNKSNSANTNNNNKDTSNNLNSPKKNSPRKKKRMSAVVGIEENNRKKDLLEVPHSKVKKLPNKTKKKKKKEIIDYSSIQPDIDGKNDTSPVVHNTMEEESTDPVGKVHHWLKNQYNLPKSKSTPVGLTTGRGLHKKAPQRTTRPEKKSRSVANIPGEKDKVRVQVVYKPPFKFSLKLRKPEKNQTSVVIEPVKKSNARPAILVQSEMIKTPETPVVIKPTVPAPYDTINLASADVDSNIHTVQSDLEILLSENEYVSVDEQ</sequence>
<dbReference type="GO" id="GO:0005886">
    <property type="term" value="C:plasma membrane"/>
    <property type="evidence" value="ECO:0007669"/>
    <property type="project" value="TreeGrafter"/>
</dbReference>
<dbReference type="Proteomes" id="UP000625711">
    <property type="component" value="Unassembled WGS sequence"/>
</dbReference>
<evidence type="ECO:0000256" key="2">
    <source>
        <dbReference type="SAM" id="Phobius"/>
    </source>
</evidence>
<proteinExistence type="predicted"/>
<accession>A0A834M6M4</accession>
<dbReference type="SUPFAM" id="SSF57552">
    <property type="entry name" value="Blood coagulation inhibitor (disintegrin)"/>
    <property type="match status" value="1"/>
</dbReference>
<feature type="compositionally biased region" description="Basic residues" evidence="1">
    <location>
        <begin position="480"/>
        <end position="497"/>
    </location>
</feature>
<feature type="domain" description="ADAM10 cysteine-rich" evidence="3">
    <location>
        <begin position="330"/>
        <end position="384"/>
    </location>
</feature>
<dbReference type="InterPro" id="IPR051489">
    <property type="entry name" value="ADAM_Metalloproteinase"/>
</dbReference>
<feature type="region of interest" description="Disordered" evidence="1">
    <location>
        <begin position="480"/>
        <end position="539"/>
    </location>
</feature>
<evidence type="ECO:0000259" key="3">
    <source>
        <dbReference type="Pfam" id="PF21299"/>
    </source>
</evidence>
<name>A0A834M6M4_RHYFE</name>
<keyword evidence="5" id="KW-1185">Reference proteome</keyword>
<dbReference type="PANTHER" id="PTHR45702">
    <property type="entry name" value="ADAM10/ADAM17 METALLOPEPTIDASE FAMILY MEMBER"/>
    <property type="match status" value="1"/>
</dbReference>
<dbReference type="PANTHER" id="PTHR45702:SF3">
    <property type="entry name" value="KUZBANIAN-LIKE, ISOFORM A"/>
    <property type="match status" value="1"/>
</dbReference>
<evidence type="ECO:0000313" key="4">
    <source>
        <dbReference type="EMBL" id="KAF7272503.1"/>
    </source>
</evidence>
<feature type="region of interest" description="Disordered" evidence="1">
    <location>
        <begin position="617"/>
        <end position="651"/>
    </location>
</feature>
<gene>
    <name evidence="4" type="ORF">GWI33_014715</name>
</gene>
<feature type="compositionally biased region" description="Low complexity" evidence="1">
    <location>
        <begin position="498"/>
        <end position="525"/>
    </location>
</feature>
<dbReference type="InterPro" id="IPR036436">
    <property type="entry name" value="Disintegrin_dom_sf"/>
</dbReference>
<feature type="transmembrane region" description="Helical" evidence="2">
    <location>
        <begin position="415"/>
        <end position="437"/>
    </location>
</feature>
<reference evidence="4" key="1">
    <citation type="submission" date="2020-08" db="EMBL/GenBank/DDBJ databases">
        <title>Genome sequencing and assembly of the red palm weevil Rhynchophorus ferrugineus.</title>
        <authorList>
            <person name="Dias G.B."/>
            <person name="Bergman C.M."/>
            <person name="Manee M."/>
        </authorList>
    </citation>
    <scope>NUCLEOTIDE SEQUENCE</scope>
    <source>
        <strain evidence="4">AA-2017</strain>
        <tissue evidence="4">Whole larva</tissue>
    </source>
</reference>
<dbReference type="GO" id="GO:0006509">
    <property type="term" value="P:membrane protein ectodomain proteolysis"/>
    <property type="evidence" value="ECO:0007669"/>
    <property type="project" value="TreeGrafter"/>
</dbReference>
<comment type="caution">
    <text evidence="4">The sequence shown here is derived from an EMBL/GenBank/DDBJ whole genome shotgun (WGS) entry which is preliminary data.</text>
</comment>
<keyword evidence="2" id="KW-1133">Transmembrane helix</keyword>
<organism evidence="4 5">
    <name type="scientific">Rhynchophorus ferrugineus</name>
    <name type="common">Red palm weevil</name>
    <name type="synonym">Curculio ferrugineus</name>
    <dbReference type="NCBI Taxonomy" id="354439"/>
    <lineage>
        <taxon>Eukaryota</taxon>
        <taxon>Metazoa</taxon>
        <taxon>Ecdysozoa</taxon>
        <taxon>Arthropoda</taxon>
        <taxon>Hexapoda</taxon>
        <taxon>Insecta</taxon>
        <taxon>Pterygota</taxon>
        <taxon>Neoptera</taxon>
        <taxon>Endopterygota</taxon>
        <taxon>Coleoptera</taxon>
        <taxon>Polyphaga</taxon>
        <taxon>Cucujiformia</taxon>
        <taxon>Curculionidae</taxon>
        <taxon>Dryophthorinae</taxon>
        <taxon>Rhynchophorus</taxon>
    </lineage>
</organism>
<protein>
    <recommendedName>
        <fullName evidence="3">ADAM10 cysteine-rich domain-containing protein</fullName>
    </recommendedName>
</protein>
<dbReference type="InterPro" id="IPR049038">
    <property type="entry name" value="ADAM10_Cys-rich"/>
</dbReference>
<dbReference type="AlphaFoldDB" id="A0A834M6M4"/>
<dbReference type="OrthoDB" id="2149267at2759"/>